<protein>
    <submittedName>
        <fullName evidence="3">3-methyladenine DNA glycosylase</fullName>
    </submittedName>
</protein>
<dbReference type="GO" id="GO:0032131">
    <property type="term" value="F:alkylated DNA binding"/>
    <property type="evidence" value="ECO:0007669"/>
    <property type="project" value="TreeGrafter"/>
</dbReference>
<evidence type="ECO:0000256" key="1">
    <source>
        <dbReference type="ARBA" id="ARBA00022763"/>
    </source>
</evidence>
<dbReference type="InterPro" id="IPR051912">
    <property type="entry name" value="Alkylbase_DNA_Glycosylase/TA"/>
</dbReference>
<evidence type="ECO:0000313" key="4">
    <source>
        <dbReference type="Proteomes" id="UP000192591"/>
    </source>
</evidence>
<accession>A0A1V9A7S9</accession>
<gene>
    <name evidence="3" type="ORF">B1813_08130</name>
</gene>
<evidence type="ECO:0000313" key="3">
    <source>
        <dbReference type="EMBL" id="OQO93120.1"/>
    </source>
</evidence>
<keyword evidence="1" id="KW-0227">DNA damage</keyword>
<dbReference type="PANTHER" id="PTHR43003">
    <property type="entry name" value="DNA-3-METHYLADENINE GLYCOSYLASE"/>
    <property type="match status" value="1"/>
</dbReference>
<dbReference type="GO" id="GO:0043916">
    <property type="term" value="F:DNA-7-methylguanine glycosylase activity"/>
    <property type="evidence" value="ECO:0007669"/>
    <property type="project" value="TreeGrafter"/>
</dbReference>
<keyword evidence="2" id="KW-0234">DNA repair</keyword>
<proteinExistence type="predicted"/>
<dbReference type="PANTHER" id="PTHR43003:SF5">
    <property type="entry name" value="DNA-3-METHYLADENINE GLYCOSYLASE"/>
    <property type="match status" value="1"/>
</dbReference>
<dbReference type="InterPro" id="IPR011257">
    <property type="entry name" value="DNA_glycosylase"/>
</dbReference>
<comment type="caution">
    <text evidence="3">The sequence shown here is derived from an EMBL/GenBank/DDBJ whole genome shotgun (WGS) entry which is preliminary data.</text>
</comment>
<sequence>MEVEGSDFADRPDLADYATHLAAMPRRGGVAAGPEPATVSLSFAVERRWCYAGALVSQPTAHRLRVDVTAPEEAMTAVVNQVRRVLSLDVAGRGFAAVAADDPVLARRLGSRPGLRPVLFCSPYEAAVWAVVCHRLRVEQADALVRRIAERRGRGREVRGRWLPCLPAPQDLGTLDDSYGLSAVKRRRLAAVAEAALDGGLDATWLRSLPADAAVDEVRRLAGFGPFSAELVVSRGAGHPDLFPVSERHLVAALARDYDTDAAGVEAAVRRWRPYRAWGAFFCREVVSDEQ</sequence>
<dbReference type="Gene3D" id="1.10.1670.40">
    <property type="match status" value="1"/>
</dbReference>
<dbReference type="GO" id="GO:0008725">
    <property type="term" value="F:DNA-3-methyladenine glycosylase activity"/>
    <property type="evidence" value="ECO:0007669"/>
    <property type="project" value="TreeGrafter"/>
</dbReference>
<name>A0A1V9A7S9_SACPI</name>
<dbReference type="AlphaFoldDB" id="A0A1V9A7S9"/>
<dbReference type="GO" id="GO:0006307">
    <property type="term" value="P:DNA alkylation repair"/>
    <property type="evidence" value="ECO:0007669"/>
    <property type="project" value="TreeGrafter"/>
</dbReference>
<keyword evidence="4" id="KW-1185">Reference proteome</keyword>
<dbReference type="GO" id="GO:0032993">
    <property type="term" value="C:protein-DNA complex"/>
    <property type="evidence" value="ECO:0007669"/>
    <property type="project" value="TreeGrafter"/>
</dbReference>
<dbReference type="STRING" id="1962155.B1813_08130"/>
<organism evidence="3 4">
    <name type="scientific">Saccharomonospora piscinae</name>
    <dbReference type="NCBI Taxonomy" id="687388"/>
    <lineage>
        <taxon>Bacteria</taxon>
        <taxon>Bacillati</taxon>
        <taxon>Actinomycetota</taxon>
        <taxon>Actinomycetes</taxon>
        <taxon>Pseudonocardiales</taxon>
        <taxon>Pseudonocardiaceae</taxon>
        <taxon>Saccharomonospora</taxon>
    </lineage>
</organism>
<dbReference type="Proteomes" id="UP000192591">
    <property type="component" value="Unassembled WGS sequence"/>
</dbReference>
<dbReference type="GO" id="GO:0006285">
    <property type="term" value="P:base-excision repair, AP site formation"/>
    <property type="evidence" value="ECO:0007669"/>
    <property type="project" value="TreeGrafter"/>
</dbReference>
<dbReference type="Gene3D" id="1.10.340.30">
    <property type="entry name" value="Hypothetical protein, domain 2"/>
    <property type="match status" value="1"/>
</dbReference>
<dbReference type="SUPFAM" id="SSF48150">
    <property type="entry name" value="DNA-glycosylase"/>
    <property type="match status" value="1"/>
</dbReference>
<reference evidence="3 4" key="1">
    <citation type="submission" date="2017-02" db="EMBL/GenBank/DDBJ databases">
        <title>Draft genome of Saccharomonospora sp. 154.</title>
        <authorList>
            <person name="Alonso-Carmona G.S."/>
            <person name="De La Haba R."/>
            <person name="Vera-Gargallo B."/>
            <person name="Sandoval-Trujillo A.H."/>
            <person name="Ramirez-Duran N."/>
            <person name="Ventosa A."/>
        </authorList>
    </citation>
    <scope>NUCLEOTIDE SEQUENCE [LARGE SCALE GENOMIC DNA]</scope>
    <source>
        <strain evidence="3 4">LRS4.154</strain>
    </source>
</reference>
<dbReference type="EMBL" id="MWIH01000005">
    <property type="protein sequence ID" value="OQO93120.1"/>
    <property type="molecule type" value="Genomic_DNA"/>
</dbReference>
<evidence type="ECO:0000256" key="2">
    <source>
        <dbReference type="ARBA" id="ARBA00023204"/>
    </source>
</evidence>